<evidence type="ECO:0000313" key="2">
    <source>
        <dbReference type="EMBL" id="SNR46865.1"/>
    </source>
</evidence>
<dbReference type="RefSeq" id="WP_089270101.1">
    <property type="nucleotide sequence ID" value="NZ_FZNN01000006.1"/>
</dbReference>
<feature type="transmembrane region" description="Helical" evidence="1">
    <location>
        <begin position="140"/>
        <end position="158"/>
    </location>
</feature>
<accession>A0A238WJX5</accession>
<feature type="transmembrane region" description="Helical" evidence="1">
    <location>
        <begin position="15"/>
        <end position="32"/>
    </location>
</feature>
<dbReference type="AlphaFoldDB" id="A0A238WJX5"/>
<keyword evidence="3" id="KW-1185">Reference proteome</keyword>
<keyword evidence="1" id="KW-1133">Transmembrane helix</keyword>
<name>A0A238WJX5_9RHOB</name>
<dbReference type="EMBL" id="FZNN01000006">
    <property type="protein sequence ID" value="SNR46865.1"/>
    <property type="molecule type" value="Genomic_DNA"/>
</dbReference>
<feature type="transmembrane region" description="Helical" evidence="1">
    <location>
        <begin position="44"/>
        <end position="66"/>
    </location>
</feature>
<keyword evidence="1" id="KW-0812">Transmembrane</keyword>
<gene>
    <name evidence="2" type="ORF">SAMN06265370_10683</name>
</gene>
<organism evidence="2 3">
    <name type="scientific">Puniceibacterium sediminis</name>
    <dbReference type="NCBI Taxonomy" id="1608407"/>
    <lineage>
        <taxon>Bacteria</taxon>
        <taxon>Pseudomonadati</taxon>
        <taxon>Pseudomonadota</taxon>
        <taxon>Alphaproteobacteria</taxon>
        <taxon>Rhodobacterales</taxon>
        <taxon>Paracoccaceae</taxon>
        <taxon>Puniceibacterium</taxon>
    </lineage>
</organism>
<evidence type="ECO:0000313" key="3">
    <source>
        <dbReference type="Proteomes" id="UP000198417"/>
    </source>
</evidence>
<sequence length="181" mass="19969">MAEYRSIPTSWNRTFSALGIGGSFFLFFGWHFGDKLALAIVEHLGGAIVLSEFAINLLIVFAAYVMGELLISVGSGLPVGRPHRSALYAMFLFCKEDASGFWFEKLRLAELRNELFRCLGTSTAIGSVILALDYCLLEQVWPSAIGTLALGLFLAWIFSYEALKAFSELENTLAEIAEPNK</sequence>
<protein>
    <submittedName>
        <fullName evidence="2">Uncharacterized protein</fullName>
    </submittedName>
</protein>
<keyword evidence="1" id="KW-0472">Membrane</keyword>
<evidence type="ECO:0000256" key="1">
    <source>
        <dbReference type="SAM" id="Phobius"/>
    </source>
</evidence>
<dbReference type="Proteomes" id="UP000198417">
    <property type="component" value="Unassembled WGS sequence"/>
</dbReference>
<reference evidence="2 3" key="1">
    <citation type="submission" date="2017-06" db="EMBL/GenBank/DDBJ databases">
        <authorList>
            <person name="Kim H.J."/>
            <person name="Triplett B.A."/>
        </authorList>
    </citation>
    <scope>NUCLEOTIDE SEQUENCE [LARGE SCALE GENOMIC DNA]</scope>
    <source>
        <strain evidence="2 3">DSM 29052</strain>
    </source>
</reference>
<proteinExistence type="predicted"/>